<proteinExistence type="predicted"/>
<accession>A0A557RY28</accession>
<dbReference type="CDD" id="cd01276">
    <property type="entry name" value="PKCI_related"/>
    <property type="match status" value="1"/>
</dbReference>
<evidence type="ECO:0000313" key="6">
    <source>
        <dbReference type="Proteomes" id="UP000316649"/>
    </source>
</evidence>
<dbReference type="PRINTS" id="PR00332">
    <property type="entry name" value="HISTRIAD"/>
</dbReference>
<dbReference type="InterPro" id="IPR019808">
    <property type="entry name" value="Histidine_triad_CS"/>
</dbReference>
<dbReference type="Gene3D" id="3.30.428.10">
    <property type="entry name" value="HIT-like"/>
    <property type="match status" value="1"/>
</dbReference>
<name>A0A557RY28_9GAMM</name>
<dbReference type="InterPro" id="IPR011146">
    <property type="entry name" value="HIT-like"/>
</dbReference>
<gene>
    <name evidence="5" type="ORF">FHP88_17300</name>
</gene>
<keyword evidence="6" id="KW-1185">Reference proteome</keyword>
<dbReference type="OrthoDB" id="9784774at2"/>
<dbReference type="RefSeq" id="WP_144360357.1">
    <property type="nucleotide sequence ID" value="NZ_VMNH01000027.1"/>
</dbReference>
<comment type="caution">
    <text evidence="5">The sequence shown here is derived from an EMBL/GenBank/DDBJ whole genome shotgun (WGS) entry which is preliminary data.</text>
</comment>
<dbReference type="Pfam" id="PF01230">
    <property type="entry name" value="HIT"/>
    <property type="match status" value="1"/>
</dbReference>
<evidence type="ECO:0000256" key="2">
    <source>
        <dbReference type="PIRSR" id="PIRSR601310-3"/>
    </source>
</evidence>
<dbReference type="GO" id="GO:0003824">
    <property type="term" value="F:catalytic activity"/>
    <property type="evidence" value="ECO:0007669"/>
    <property type="project" value="InterPro"/>
</dbReference>
<feature type="active site" description="Tele-AMP-histidine intermediate" evidence="1">
    <location>
        <position position="100"/>
    </location>
</feature>
<feature type="short sequence motif" description="Histidine triad motif" evidence="2 3">
    <location>
        <begin position="98"/>
        <end position="102"/>
    </location>
</feature>
<dbReference type="EMBL" id="VMNH01000027">
    <property type="protein sequence ID" value="TVO70077.1"/>
    <property type="molecule type" value="Genomic_DNA"/>
</dbReference>
<evidence type="ECO:0000259" key="4">
    <source>
        <dbReference type="PROSITE" id="PS51084"/>
    </source>
</evidence>
<dbReference type="PROSITE" id="PS51084">
    <property type="entry name" value="HIT_2"/>
    <property type="match status" value="1"/>
</dbReference>
<dbReference type="InterPro" id="IPR001310">
    <property type="entry name" value="Histidine_triad_HIT"/>
</dbReference>
<dbReference type="InterPro" id="IPR036265">
    <property type="entry name" value="HIT-like_sf"/>
</dbReference>
<reference evidence="5 6" key="1">
    <citation type="submission" date="2019-07" db="EMBL/GenBank/DDBJ databases">
        <title>The pathways for chlorine oxyanion respiration interact through the shared metabolite chlorate.</title>
        <authorList>
            <person name="Barnum T.P."/>
            <person name="Cheng Y."/>
            <person name="Hill K.A."/>
            <person name="Lucas L.N."/>
            <person name="Carlson H.K."/>
            <person name="Coates J.D."/>
        </authorList>
    </citation>
    <scope>NUCLEOTIDE SEQUENCE [LARGE SCALE GENOMIC DNA]</scope>
    <source>
        <strain evidence="5 6">BK-1</strain>
    </source>
</reference>
<dbReference type="AlphaFoldDB" id="A0A557RY28"/>
<dbReference type="Proteomes" id="UP000316649">
    <property type="component" value="Unassembled WGS sequence"/>
</dbReference>
<sequence length="114" mass="12444">MDECLFCKMVAGDIPADVVYQDDDVLAFRDINPQAPVHVLIIPKRHISTLNDLTPDDAGLIGKLSLAAAKIAQQEGIADAGYRTLINTNREGGQVVFHIHMHLMGGRRMGWPPG</sequence>
<evidence type="ECO:0000256" key="3">
    <source>
        <dbReference type="PROSITE-ProRule" id="PRU00464"/>
    </source>
</evidence>
<protein>
    <submittedName>
        <fullName evidence="5">Histidine triad nucleotide-binding protein</fullName>
    </submittedName>
</protein>
<dbReference type="PANTHER" id="PTHR23089">
    <property type="entry name" value="HISTIDINE TRIAD HIT PROTEIN"/>
    <property type="match status" value="1"/>
</dbReference>
<evidence type="ECO:0000313" key="5">
    <source>
        <dbReference type="EMBL" id="TVO70077.1"/>
    </source>
</evidence>
<evidence type="ECO:0000256" key="1">
    <source>
        <dbReference type="PIRSR" id="PIRSR601310-1"/>
    </source>
</evidence>
<feature type="domain" description="HIT" evidence="4">
    <location>
        <begin position="5"/>
        <end position="114"/>
    </location>
</feature>
<organism evidence="5 6">
    <name type="scientific">Sedimenticola selenatireducens</name>
    <dbReference type="NCBI Taxonomy" id="191960"/>
    <lineage>
        <taxon>Bacteria</taxon>
        <taxon>Pseudomonadati</taxon>
        <taxon>Pseudomonadota</taxon>
        <taxon>Gammaproteobacteria</taxon>
        <taxon>Chromatiales</taxon>
        <taxon>Sedimenticolaceae</taxon>
        <taxon>Sedimenticola</taxon>
    </lineage>
</organism>
<dbReference type="PROSITE" id="PS00892">
    <property type="entry name" value="HIT_1"/>
    <property type="match status" value="1"/>
</dbReference>
<dbReference type="SUPFAM" id="SSF54197">
    <property type="entry name" value="HIT-like"/>
    <property type="match status" value="1"/>
</dbReference>